<dbReference type="PIRSF" id="PIRSF008757">
    <property type="entry name" value="UCP008757"/>
    <property type="match status" value="1"/>
</dbReference>
<dbReference type="PANTHER" id="PTHR28255">
    <property type="match status" value="1"/>
</dbReference>
<evidence type="ECO:0000313" key="1">
    <source>
        <dbReference type="EMBL" id="CUO82416.1"/>
    </source>
</evidence>
<evidence type="ECO:0000313" key="2">
    <source>
        <dbReference type="Proteomes" id="UP000095594"/>
    </source>
</evidence>
<dbReference type="Pfam" id="PF03928">
    <property type="entry name" value="HbpS-like"/>
    <property type="match status" value="1"/>
</dbReference>
<dbReference type="RefSeq" id="WP_055266846.1">
    <property type="nucleotide sequence ID" value="NZ_CABIXQ010000017.1"/>
</dbReference>
<dbReference type="OrthoDB" id="9815315at2"/>
<dbReference type="InterPro" id="IPR005624">
    <property type="entry name" value="PduO/GlcC-like"/>
</dbReference>
<dbReference type="Proteomes" id="UP000095594">
    <property type="component" value="Unassembled WGS sequence"/>
</dbReference>
<protein>
    <submittedName>
        <fullName evidence="1">Uncharacterized conserved protein</fullName>
    </submittedName>
</protein>
<dbReference type="InterPro" id="IPR010371">
    <property type="entry name" value="YBR137W-like"/>
</dbReference>
<dbReference type="PANTHER" id="PTHR28255:SF1">
    <property type="entry name" value="UPF0303 PROTEIN YBR137W"/>
    <property type="match status" value="1"/>
</dbReference>
<gene>
    <name evidence="1" type="ORF">ERS852471_02390</name>
</gene>
<reference evidence="1 2" key="1">
    <citation type="submission" date="2015-09" db="EMBL/GenBank/DDBJ databases">
        <authorList>
            <consortium name="Pathogen Informatics"/>
        </authorList>
    </citation>
    <scope>NUCLEOTIDE SEQUENCE [LARGE SCALE GENOMIC DNA]</scope>
    <source>
        <strain evidence="1 2">2789STDY5834856</strain>
    </source>
</reference>
<dbReference type="AlphaFoldDB" id="A0A174I8J5"/>
<organism evidence="1 2">
    <name type="scientific">Clostridium disporicum</name>
    <dbReference type="NCBI Taxonomy" id="84024"/>
    <lineage>
        <taxon>Bacteria</taxon>
        <taxon>Bacillati</taxon>
        <taxon>Bacillota</taxon>
        <taxon>Clostridia</taxon>
        <taxon>Eubacteriales</taxon>
        <taxon>Clostridiaceae</taxon>
        <taxon>Clostridium</taxon>
    </lineage>
</organism>
<dbReference type="Gene3D" id="3.30.450.150">
    <property type="entry name" value="Haem-degrading domain"/>
    <property type="match status" value="1"/>
</dbReference>
<accession>A0A174I8J5</accession>
<dbReference type="EMBL" id="CYZX01000017">
    <property type="protein sequence ID" value="CUO82416.1"/>
    <property type="molecule type" value="Genomic_DNA"/>
</dbReference>
<proteinExistence type="predicted"/>
<sequence>MDYKELLKEDSEIILDSFMNKDAFILGKYISEIAISKNYDVAIRIIKNNNIVFEYLNDNASFNNFYWIEKKINVVKRFDKSSALIAYKLKSENLTFDEKYGDAREYAVTPGAVPIRVKSVGTVGIISVSGLSSEEDHGLIIKGLKYLLSRGDE</sequence>
<name>A0A174I8J5_9CLOT</name>
<dbReference type="InterPro" id="IPR038084">
    <property type="entry name" value="PduO/GlcC-like_sf"/>
</dbReference>
<dbReference type="SUPFAM" id="SSF143744">
    <property type="entry name" value="GlcG-like"/>
    <property type="match status" value="1"/>
</dbReference>